<evidence type="ECO:0000256" key="1">
    <source>
        <dbReference type="ARBA" id="ARBA00022692"/>
    </source>
</evidence>
<protein>
    <recommendedName>
        <fullName evidence="6">Major facilitator superfamily (MFS) profile domain-containing protein</fullName>
    </recommendedName>
</protein>
<feature type="transmembrane region" description="Helical" evidence="5">
    <location>
        <begin position="103"/>
        <end position="120"/>
    </location>
</feature>
<keyword evidence="1 5" id="KW-0812">Transmembrane</keyword>
<dbReference type="PANTHER" id="PTHR23527">
    <property type="entry name" value="BLL3282 PROTEIN"/>
    <property type="match status" value="1"/>
</dbReference>
<feature type="transmembrane region" description="Helical" evidence="5">
    <location>
        <begin position="336"/>
        <end position="356"/>
    </location>
</feature>
<feature type="transmembrane region" description="Helical" evidence="5">
    <location>
        <begin position="132"/>
        <end position="159"/>
    </location>
</feature>
<evidence type="ECO:0000313" key="7">
    <source>
        <dbReference type="EMBL" id="ANN73687.1"/>
    </source>
</evidence>
<dbReference type="PANTHER" id="PTHR23527:SF1">
    <property type="entry name" value="BLL3282 PROTEIN"/>
    <property type="match status" value="1"/>
</dbReference>
<feature type="compositionally biased region" description="Polar residues" evidence="4">
    <location>
        <begin position="1"/>
        <end position="14"/>
    </location>
</feature>
<evidence type="ECO:0000256" key="2">
    <source>
        <dbReference type="ARBA" id="ARBA00022989"/>
    </source>
</evidence>
<dbReference type="SUPFAM" id="SSF103473">
    <property type="entry name" value="MFS general substrate transporter"/>
    <property type="match status" value="1"/>
</dbReference>
<sequence>MKDTPQSSQDSSTADGPAAGPPPVQGPASDKPGRGGTPPAADKAMAAMGDRATGIPLWVLALSTTLGMQTVASFLDLSLPVIAPLLTAGAGLSPERVGNLSSLNSLGTVLFLLFGAPLLARLGPVRMLQAGALLAVFGLALAATGYWPLLIVGAILMGIGYGPSPPAGSRILAATAPPRHRTLIFSIKQAGAPAGAACAGLILAPAAAAWGWEGAMLVSMAIGVAAACVIAPARQRLDTERDPQRSIQLKVLIHPRALATPYRVLRAAPSLLTVSALAFSFAIVQGSLFSFSVTYLVTARGMPLATAGIAYACMQFAGVFARIFLGWLADRTGRPAYNLTIQALIAAAVVVAYALLPASPSLLLAGFVAGAAGFFAASWNGIYLAEIARLSPPEKIVEATSASVLVSFLGYFVGPSLFSILVTLTGSYRIPFFVVAAQLAAMAAVQLVVLRRRRSSADGRSH</sequence>
<evidence type="ECO:0000259" key="6">
    <source>
        <dbReference type="PROSITE" id="PS50850"/>
    </source>
</evidence>
<evidence type="ECO:0000256" key="5">
    <source>
        <dbReference type="SAM" id="Phobius"/>
    </source>
</evidence>
<feature type="transmembrane region" description="Helical" evidence="5">
    <location>
        <begin position="362"/>
        <end position="383"/>
    </location>
</feature>
<dbReference type="EMBL" id="CP016171">
    <property type="protein sequence ID" value="ANN73687.1"/>
    <property type="molecule type" value="Genomic_DNA"/>
</dbReference>
<feature type="transmembrane region" description="Helical" evidence="5">
    <location>
        <begin position="430"/>
        <end position="450"/>
    </location>
</feature>
<keyword evidence="2 5" id="KW-1133">Transmembrane helix</keyword>
<dbReference type="InterPro" id="IPR052952">
    <property type="entry name" value="MFS-Transporter"/>
</dbReference>
<dbReference type="Pfam" id="PF07690">
    <property type="entry name" value="MFS_1"/>
    <property type="match status" value="1"/>
</dbReference>
<dbReference type="Proteomes" id="UP000092213">
    <property type="component" value="Chromosome"/>
</dbReference>
<accession>A0A193G107</accession>
<evidence type="ECO:0000256" key="4">
    <source>
        <dbReference type="SAM" id="MobiDB-lite"/>
    </source>
</evidence>
<organism evidence="7 8">
    <name type="scientific">Bordetella bronchialis</name>
    <dbReference type="NCBI Taxonomy" id="463025"/>
    <lineage>
        <taxon>Bacteria</taxon>
        <taxon>Pseudomonadati</taxon>
        <taxon>Pseudomonadota</taxon>
        <taxon>Betaproteobacteria</taxon>
        <taxon>Burkholderiales</taxon>
        <taxon>Alcaligenaceae</taxon>
        <taxon>Bordetella</taxon>
    </lineage>
</organism>
<feature type="transmembrane region" description="Helical" evidence="5">
    <location>
        <begin position="57"/>
        <end position="83"/>
    </location>
</feature>
<dbReference type="Gene3D" id="1.20.1250.20">
    <property type="entry name" value="MFS general substrate transporter like domains"/>
    <property type="match status" value="2"/>
</dbReference>
<dbReference type="AlphaFoldDB" id="A0A193G107"/>
<keyword evidence="3 5" id="KW-0472">Membrane</keyword>
<feature type="transmembrane region" description="Helical" evidence="5">
    <location>
        <begin position="271"/>
        <end position="297"/>
    </location>
</feature>
<proteinExistence type="predicted"/>
<dbReference type="GO" id="GO:0022857">
    <property type="term" value="F:transmembrane transporter activity"/>
    <property type="evidence" value="ECO:0007669"/>
    <property type="project" value="InterPro"/>
</dbReference>
<gene>
    <name evidence="7" type="ORF">BAU08_22075</name>
</gene>
<dbReference type="InterPro" id="IPR011701">
    <property type="entry name" value="MFS"/>
</dbReference>
<name>A0A193G107_9BORD</name>
<dbReference type="RefSeq" id="WP_066671728.1">
    <property type="nucleotide sequence ID" value="NZ_CP016171.1"/>
</dbReference>
<dbReference type="InterPro" id="IPR036259">
    <property type="entry name" value="MFS_trans_sf"/>
</dbReference>
<dbReference type="InterPro" id="IPR020846">
    <property type="entry name" value="MFS_dom"/>
</dbReference>
<feature type="domain" description="Major facilitator superfamily (MFS) profile" evidence="6">
    <location>
        <begin position="56"/>
        <end position="455"/>
    </location>
</feature>
<feature type="transmembrane region" description="Helical" evidence="5">
    <location>
        <begin position="210"/>
        <end position="231"/>
    </location>
</feature>
<dbReference type="STRING" id="463025.BAU08_22075"/>
<reference evidence="7 8" key="1">
    <citation type="submission" date="2016-06" db="EMBL/GenBank/DDBJ databases">
        <title>Complete genome sequences of Bordetella bronchialis and Bordetella flabilis.</title>
        <authorList>
            <person name="LiPuma J.J."/>
            <person name="Spilker T."/>
        </authorList>
    </citation>
    <scope>NUCLEOTIDE SEQUENCE [LARGE SCALE GENOMIC DNA]</scope>
    <source>
        <strain evidence="7 8">AU17976</strain>
    </source>
</reference>
<feature type="transmembrane region" description="Helical" evidence="5">
    <location>
        <begin position="309"/>
        <end position="329"/>
    </location>
</feature>
<evidence type="ECO:0000313" key="8">
    <source>
        <dbReference type="Proteomes" id="UP000092213"/>
    </source>
</evidence>
<feature type="transmembrane region" description="Helical" evidence="5">
    <location>
        <begin position="404"/>
        <end position="424"/>
    </location>
</feature>
<evidence type="ECO:0000256" key="3">
    <source>
        <dbReference type="ARBA" id="ARBA00023136"/>
    </source>
</evidence>
<dbReference type="PROSITE" id="PS50850">
    <property type="entry name" value="MFS"/>
    <property type="match status" value="1"/>
</dbReference>
<feature type="region of interest" description="Disordered" evidence="4">
    <location>
        <begin position="1"/>
        <end position="45"/>
    </location>
</feature>